<sequence>MATLSCKTSDLTTQVTWRRNHIPLHNSDKYKIYKEGKVNILLIYDVDPLDTGCYSCDTGDVQSSAKLTVTGKNKTCVQWKKNQQPLGPSKKYELKQDGCCVKLNIKDLKLEDSGIYSCQAGSTETSATLSVKGITQTNIFILYNYFILYCIVLVLLQNVTTEEEGTAMLSCELSKAGVFAHWKKNQQPLRANRKYEMKQDGCCLQLHIKDIKPEDSGSYTCEAKSVPIFFKKAFKHVEVDQGTTVSLLCEISKPGLVQWKKNTTQLRADSKYEMKQTGCCVELNIRDVQPEDSGSYTCHVGTAVTTADVKIIGMFDVIFYV</sequence>
<dbReference type="SUPFAM" id="SSF48726">
    <property type="entry name" value="Immunoglobulin"/>
    <property type="match status" value="4"/>
</dbReference>
<evidence type="ECO:0000256" key="4">
    <source>
        <dbReference type="ARBA" id="ARBA00023157"/>
    </source>
</evidence>
<dbReference type="Gene3D" id="2.60.40.10">
    <property type="entry name" value="Immunoglobulins"/>
    <property type="match status" value="4"/>
</dbReference>
<dbReference type="Proteomes" id="UP000261520">
    <property type="component" value="Unplaced"/>
</dbReference>
<dbReference type="FunFam" id="2.60.40.10:FF:000707">
    <property type="entry name" value="Obscurin, cytoskeletal calmodulin and titin-interacting RhoGEF"/>
    <property type="match status" value="1"/>
</dbReference>
<keyword evidence="4" id="KW-1015">Disulfide bond</keyword>
<dbReference type="PROSITE" id="PS50835">
    <property type="entry name" value="IG_LIKE"/>
    <property type="match status" value="4"/>
</dbReference>
<evidence type="ECO:0000313" key="7">
    <source>
        <dbReference type="Ensembl" id="ENSPMGP00000015606.1"/>
    </source>
</evidence>
<dbReference type="InterPro" id="IPR003598">
    <property type="entry name" value="Ig_sub2"/>
</dbReference>
<dbReference type="Pfam" id="PF07679">
    <property type="entry name" value="I-set"/>
    <property type="match status" value="3"/>
</dbReference>
<keyword evidence="5" id="KW-0472">Membrane</keyword>
<dbReference type="STRING" id="409849.ENSPMGP00000015606"/>
<feature type="domain" description="Ig-like" evidence="6">
    <location>
        <begin position="77"/>
        <end position="130"/>
    </location>
</feature>
<keyword evidence="5" id="KW-1133">Transmembrane helix</keyword>
<dbReference type="InterPro" id="IPR013783">
    <property type="entry name" value="Ig-like_fold"/>
</dbReference>
<evidence type="ECO:0000313" key="8">
    <source>
        <dbReference type="Proteomes" id="UP000261520"/>
    </source>
</evidence>
<accession>A0A3B4AGI9</accession>
<dbReference type="SMART" id="SM00408">
    <property type="entry name" value="IGc2"/>
    <property type="match status" value="3"/>
</dbReference>
<dbReference type="InterPro" id="IPR036179">
    <property type="entry name" value="Ig-like_dom_sf"/>
</dbReference>
<proteinExistence type="predicted"/>
<keyword evidence="8" id="KW-1185">Reference proteome</keyword>
<evidence type="ECO:0000256" key="1">
    <source>
        <dbReference type="ARBA" id="ARBA00004496"/>
    </source>
</evidence>
<comment type="subcellular location">
    <subcellularLocation>
        <location evidence="1">Cytoplasm</location>
    </subcellularLocation>
</comment>
<dbReference type="AlphaFoldDB" id="A0A3B4AGI9"/>
<dbReference type="InterPro" id="IPR003599">
    <property type="entry name" value="Ig_sub"/>
</dbReference>
<evidence type="ECO:0000256" key="3">
    <source>
        <dbReference type="ARBA" id="ARBA00022553"/>
    </source>
</evidence>
<dbReference type="InterPro" id="IPR052385">
    <property type="entry name" value="Obscurin/Obscurin-like_Reg"/>
</dbReference>
<keyword evidence="5" id="KW-0812">Transmembrane</keyword>
<feature type="transmembrane region" description="Helical" evidence="5">
    <location>
        <begin position="139"/>
        <end position="156"/>
    </location>
</feature>
<reference evidence="7" key="2">
    <citation type="submission" date="2025-09" db="UniProtKB">
        <authorList>
            <consortium name="Ensembl"/>
        </authorList>
    </citation>
    <scope>IDENTIFICATION</scope>
</reference>
<keyword evidence="3" id="KW-0597">Phosphoprotein</keyword>
<dbReference type="PANTHER" id="PTHR35971">
    <property type="entry name" value="SI:DKEY-31G6.6"/>
    <property type="match status" value="1"/>
</dbReference>
<evidence type="ECO:0000259" key="6">
    <source>
        <dbReference type="PROSITE" id="PS50835"/>
    </source>
</evidence>
<dbReference type="Ensembl" id="ENSPMGT00000016651.1">
    <property type="protein sequence ID" value="ENSPMGP00000015606.1"/>
    <property type="gene ID" value="ENSPMGG00000012798.1"/>
</dbReference>
<protein>
    <recommendedName>
        <fullName evidence="6">Ig-like domain-containing protein</fullName>
    </recommendedName>
</protein>
<feature type="domain" description="Ig-like" evidence="6">
    <location>
        <begin position="227"/>
        <end position="310"/>
    </location>
</feature>
<dbReference type="InterPro" id="IPR007110">
    <property type="entry name" value="Ig-like_dom"/>
</dbReference>
<dbReference type="InterPro" id="IPR013098">
    <property type="entry name" value="Ig_I-set"/>
</dbReference>
<evidence type="ECO:0000256" key="5">
    <source>
        <dbReference type="SAM" id="Phobius"/>
    </source>
</evidence>
<organism evidence="7 8">
    <name type="scientific">Periophthalmus magnuspinnatus</name>
    <dbReference type="NCBI Taxonomy" id="409849"/>
    <lineage>
        <taxon>Eukaryota</taxon>
        <taxon>Metazoa</taxon>
        <taxon>Chordata</taxon>
        <taxon>Craniata</taxon>
        <taxon>Vertebrata</taxon>
        <taxon>Euteleostomi</taxon>
        <taxon>Actinopterygii</taxon>
        <taxon>Neopterygii</taxon>
        <taxon>Teleostei</taxon>
        <taxon>Neoteleostei</taxon>
        <taxon>Acanthomorphata</taxon>
        <taxon>Gobiaria</taxon>
        <taxon>Gobiiformes</taxon>
        <taxon>Gobioidei</taxon>
        <taxon>Gobiidae</taxon>
        <taxon>Oxudercinae</taxon>
        <taxon>Periophthalmus</taxon>
    </lineage>
</organism>
<evidence type="ECO:0000256" key="2">
    <source>
        <dbReference type="ARBA" id="ARBA00022490"/>
    </source>
</evidence>
<name>A0A3B4AGI9_9GOBI</name>
<reference evidence="7" key="1">
    <citation type="submission" date="2025-08" db="UniProtKB">
        <authorList>
            <consortium name="Ensembl"/>
        </authorList>
    </citation>
    <scope>IDENTIFICATION</scope>
</reference>
<feature type="domain" description="Ig-like" evidence="6">
    <location>
        <begin position="164"/>
        <end position="223"/>
    </location>
</feature>
<dbReference type="SMART" id="SM00409">
    <property type="entry name" value="IG"/>
    <property type="match status" value="3"/>
</dbReference>
<feature type="domain" description="Ig-like" evidence="6">
    <location>
        <begin position="1"/>
        <end position="68"/>
    </location>
</feature>
<keyword evidence="2" id="KW-0963">Cytoplasm</keyword>
<dbReference type="PANTHER" id="PTHR35971:SF5">
    <property type="entry name" value="OBSCURIN LIKE CYTOSKELETAL ADAPTOR 1"/>
    <property type="match status" value="1"/>
</dbReference>
<dbReference type="GO" id="GO:0005737">
    <property type="term" value="C:cytoplasm"/>
    <property type="evidence" value="ECO:0007669"/>
    <property type="project" value="UniProtKB-SubCell"/>
</dbReference>